<accession>A0A918SCE0</accession>
<evidence type="ECO:0000313" key="1">
    <source>
        <dbReference type="EMBL" id="GHA34130.1"/>
    </source>
</evidence>
<evidence type="ECO:0000313" key="2">
    <source>
        <dbReference type="Proteomes" id="UP000610456"/>
    </source>
</evidence>
<proteinExistence type="predicted"/>
<dbReference type="AlphaFoldDB" id="A0A918SCE0"/>
<dbReference type="EMBL" id="BMXB01000003">
    <property type="protein sequence ID" value="GHA34130.1"/>
    <property type="molecule type" value="Genomic_DNA"/>
</dbReference>
<organism evidence="1 2">
    <name type="scientific">Salinimicrobium marinum</name>
    <dbReference type="NCBI Taxonomy" id="680283"/>
    <lineage>
        <taxon>Bacteria</taxon>
        <taxon>Pseudomonadati</taxon>
        <taxon>Bacteroidota</taxon>
        <taxon>Flavobacteriia</taxon>
        <taxon>Flavobacteriales</taxon>
        <taxon>Flavobacteriaceae</taxon>
        <taxon>Salinimicrobium</taxon>
    </lineage>
</organism>
<comment type="caution">
    <text evidence="1">The sequence shown here is derived from an EMBL/GenBank/DDBJ whole genome shotgun (WGS) entry which is preliminary data.</text>
</comment>
<name>A0A918SCE0_9FLAO</name>
<keyword evidence="2" id="KW-1185">Reference proteome</keyword>
<reference evidence="1" key="1">
    <citation type="journal article" date="2014" name="Int. J. Syst. Evol. Microbiol.">
        <title>Complete genome sequence of Corynebacterium casei LMG S-19264T (=DSM 44701T), isolated from a smear-ripened cheese.</title>
        <authorList>
            <consortium name="US DOE Joint Genome Institute (JGI-PGF)"/>
            <person name="Walter F."/>
            <person name="Albersmeier A."/>
            <person name="Kalinowski J."/>
            <person name="Ruckert C."/>
        </authorList>
    </citation>
    <scope>NUCLEOTIDE SEQUENCE</scope>
    <source>
        <strain evidence="1">KCTC 12719</strain>
    </source>
</reference>
<sequence>MSFLFKKHWKPKGKAKSELRKKLEEIKRRIHSDYEESGGDKNNSIFSELSSDLKLPTALFSGMEDSNSYKQNFKKLTAKELEYELKNVLCLYKNYRDNNFKQNYIIFIVDELDKLEPEFVETKSNLTKSREEARKETILNLLGNLKSFVHTAEAKFIFIGGAEMYDASLADISDRESFYSSIFNEVFYVNSFFKDYTGRRKTNITEMFSTYLMTIFLKEDGEIKENFLSDTSTSRIYREFYQKLPRDGENDSDKDLLLYHVNQFILYLTYRSNGSPKKLRQLVDYNIISSTNDLAIVQEDSCVIGFESKEVKGEIINLKENRPKKKKKVGESIPGLSKNENTDKDVCYSFLRLMKNPQTLKDELLPPGNYLRLEYRHQYKVGLLTSIFLPYLIKNESYFKEYNDKNLYLSAFLMDHILKFHKSAFSWRQIEIMPDIIIGSKDPNLRDTLSSILSYLSVKHIRETTNSMYKYKFRSRTASELRYISKISEESAAAFNFTYDESQHLKLFFKRKLKEKIESYRENKSFGDDSYIHTLAFLNSTIADVHFYDEEYDSAIRYYSDAIQGLNKLQNKSNHQKILYTRDRLLLSLCFEKSNRYESAYSILRSIILDSNKFRFAKEEVKNGAAWEDPYKRMQLFLRPHLALVSIIEKNRSDGLTFSNLKRNISEFTNFMDLKCLFPEVSFNESLDHEKMLKNGLIGDSKRIQTLLADYYQNVGSILFYKNRNFKSLFEWGAEGILHRFLNIADFPHKFHSNFSMDKREIEIDGKVIDQKKKYFSLDNVRKFYGKERSEFYFPSFASFFYYVISLNHLLFPYIENINSIFANDDEKFNSGDQNQILEKLVFEDRTSHILGGKQKGLIALVLGQMADAVLSCLGKITVKKRNLRNRRSYGLKEKNVQEWTRFFKEVSCIEGKQLLFNDFFSIQTVLYYNLLSYEFYRKADKYYDALFNLKKCIYIITSHKEFQQLGDKHHINLFTNWLFDECNEILKKTFLSTKENNKEFFRSIKGEKFAHPDLFNSEDEEEVGLLRQRFDSFNLRSKSVATTDWDDHTKNPQVVNNIFSRIQKLKFTSDIHYKKYKETIQKFDSDFQIAEITEDSDIITFSGNGTEIKCDYTTFIKISKLIIFCYKNLFKTINTYGISYTMSYSYLANIYKNVVNWCPVAEKIEEYLRKPVQKSKKDKLHQDLRMIFEDNLLLFRKDANVEKAIENYEKAISVHSEGAEYKSMIRDMYMLEDDFNDNLTHFFAALERSLINVGIVETNLKRLNEMKVTANK</sequence>
<protein>
    <submittedName>
        <fullName evidence="1">Uncharacterized protein</fullName>
    </submittedName>
</protein>
<reference evidence="1" key="2">
    <citation type="submission" date="2020-09" db="EMBL/GenBank/DDBJ databases">
        <authorList>
            <person name="Sun Q."/>
            <person name="Kim S."/>
        </authorList>
    </citation>
    <scope>NUCLEOTIDE SEQUENCE</scope>
    <source>
        <strain evidence="1">KCTC 12719</strain>
    </source>
</reference>
<gene>
    <name evidence="1" type="ORF">GCM10007103_14660</name>
</gene>
<dbReference type="Proteomes" id="UP000610456">
    <property type="component" value="Unassembled WGS sequence"/>
</dbReference>